<reference evidence="1" key="1">
    <citation type="submission" date="2022-12" db="EMBL/GenBank/DDBJ databases">
        <authorList>
            <person name="Petersen C."/>
        </authorList>
    </citation>
    <scope>NUCLEOTIDE SEQUENCE</scope>
    <source>
        <strain evidence="1">IBT 21472</strain>
    </source>
</reference>
<evidence type="ECO:0000313" key="1">
    <source>
        <dbReference type="EMBL" id="KAJ5330579.1"/>
    </source>
</evidence>
<organism evidence="1 2">
    <name type="scientific">Penicillium atrosanguineum</name>
    <dbReference type="NCBI Taxonomy" id="1132637"/>
    <lineage>
        <taxon>Eukaryota</taxon>
        <taxon>Fungi</taxon>
        <taxon>Dikarya</taxon>
        <taxon>Ascomycota</taxon>
        <taxon>Pezizomycotina</taxon>
        <taxon>Eurotiomycetes</taxon>
        <taxon>Eurotiomycetidae</taxon>
        <taxon>Eurotiales</taxon>
        <taxon>Aspergillaceae</taxon>
        <taxon>Penicillium</taxon>
    </lineage>
</organism>
<dbReference type="EMBL" id="JAPZBO010000001">
    <property type="protein sequence ID" value="KAJ5330579.1"/>
    <property type="molecule type" value="Genomic_DNA"/>
</dbReference>
<name>A0A9W9QCS8_9EURO</name>
<gene>
    <name evidence="1" type="ORF">N7476_000362</name>
</gene>
<comment type="caution">
    <text evidence="1">The sequence shown here is derived from an EMBL/GenBank/DDBJ whole genome shotgun (WGS) entry which is preliminary data.</text>
</comment>
<dbReference type="Proteomes" id="UP001147746">
    <property type="component" value="Unassembled WGS sequence"/>
</dbReference>
<keyword evidence="2" id="KW-1185">Reference proteome</keyword>
<accession>A0A9W9QCS8</accession>
<evidence type="ECO:0000313" key="2">
    <source>
        <dbReference type="Proteomes" id="UP001147746"/>
    </source>
</evidence>
<dbReference type="AlphaFoldDB" id="A0A9W9QCS8"/>
<proteinExistence type="predicted"/>
<sequence length="171" mass="19702">MFGRLRQSPLFQSEYSIQRLKSAMLNLQQAFVVEEIRVASVKPQIINFADQAEVLGYYRQAFLTLDPILLSDILAVMEDATDTFGSSRKHRLWNMEDKLGRATLAFRLADMFHGSCPAECLDVAFKKVAALRPSKPDEIVISEMFHVREFEKAYRRNIFAPFYVFAFHVSL</sequence>
<protein>
    <submittedName>
        <fullName evidence="1">Uncharacterized protein</fullName>
    </submittedName>
</protein>
<reference evidence="1" key="2">
    <citation type="journal article" date="2023" name="IMA Fungus">
        <title>Comparative genomic study of the Penicillium genus elucidates a diverse pangenome and 15 lateral gene transfer events.</title>
        <authorList>
            <person name="Petersen C."/>
            <person name="Sorensen T."/>
            <person name="Nielsen M.R."/>
            <person name="Sondergaard T.E."/>
            <person name="Sorensen J.L."/>
            <person name="Fitzpatrick D.A."/>
            <person name="Frisvad J.C."/>
            <person name="Nielsen K.L."/>
        </authorList>
    </citation>
    <scope>NUCLEOTIDE SEQUENCE</scope>
    <source>
        <strain evidence="1">IBT 21472</strain>
    </source>
</reference>